<reference evidence="5 6" key="1">
    <citation type="submission" date="2018-09" db="EMBL/GenBank/DDBJ databases">
        <title>Genome sequencing of strain 6GH32-13.</title>
        <authorList>
            <person name="Weon H.-Y."/>
            <person name="Heo J."/>
            <person name="Kwon S.-W."/>
        </authorList>
    </citation>
    <scope>NUCLEOTIDE SEQUENCE [LARGE SCALE GENOMIC DNA]</scope>
    <source>
        <strain evidence="5 6">5GH32-13</strain>
    </source>
</reference>
<dbReference type="GO" id="GO:0000155">
    <property type="term" value="F:phosphorelay sensor kinase activity"/>
    <property type="evidence" value="ECO:0007669"/>
    <property type="project" value="InterPro"/>
</dbReference>
<keyword evidence="1" id="KW-1133">Transmembrane helix</keyword>
<dbReference type="EMBL" id="CP032157">
    <property type="protein sequence ID" value="AXY74008.1"/>
    <property type="molecule type" value="Genomic_DNA"/>
</dbReference>
<keyword evidence="2" id="KW-0732">Signal</keyword>
<feature type="domain" description="Two component regulator three Y" evidence="4">
    <location>
        <begin position="648"/>
        <end position="707"/>
    </location>
</feature>
<dbReference type="Pfam" id="PF07495">
    <property type="entry name" value="Y_Y_Y"/>
    <property type="match status" value="1"/>
</dbReference>
<gene>
    <name evidence="5" type="ORF">D3H65_08430</name>
</gene>
<keyword evidence="1" id="KW-0812">Transmembrane</keyword>
<dbReference type="InterPro" id="IPR013783">
    <property type="entry name" value="Ig-like_fold"/>
</dbReference>
<dbReference type="InterPro" id="IPR011047">
    <property type="entry name" value="Quinoprotein_ADH-like_sf"/>
</dbReference>
<keyword evidence="5" id="KW-0418">Kinase</keyword>
<dbReference type="PANTHER" id="PTHR34220">
    <property type="entry name" value="SENSOR HISTIDINE KINASE YPDA"/>
    <property type="match status" value="1"/>
</dbReference>
<dbReference type="RefSeq" id="WP_119049895.1">
    <property type="nucleotide sequence ID" value="NZ_CP032157.1"/>
</dbReference>
<dbReference type="InterPro" id="IPR010559">
    <property type="entry name" value="Sig_transdc_His_kin_internal"/>
</dbReference>
<organism evidence="5 6">
    <name type="scientific">Paraflavitalea soli</name>
    <dbReference type="NCBI Taxonomy" id="2315862"/>
    <lineage>
        <taxon>Bacteria</taxon>
        <taxon>Pseudomonadati</taxon>
        <taxon>Bacteroidota</taxon>
        <taxon>Chitinophagia</taxon>
        <taxon>Chitinophagales</taxon>
        <taxon>Chitinophagaceae</taxon>
        <taxon>Paraflavitalea</taxon>
    </lineage>
</organism>
<dbReference type="PANTHER" id="PTHR34220:SF7">
    <property type="entry name" value="SENSOR HISTIDINE KINASE YPDA"/>
    <property type="match status" value="1"/>
</dbReference>
<dbReference type="Gene3D" id="2.60.40.10">
    <property type="entry name" value="Immunoglobulins"/>
    <property type="match status" value="1"/>
</dbReference>
<feature type="domain" description="Signal transduction histidine kinase internal region" evidence="3">
    <location>
        <begin position="759"/>
        <end position="838"/>
    </location>
</feature>
<evidence type="ECO:0000313" key="5">
    <source>
        <dbReference type="EMBL" id="AXY74008.1"/>
    </source>
</evidence>
<name>A0A3B7MIH3_9BACT</name>
<evidence type="ECO:0000259" key="4">
    <source>
        <dbReference type="Pfam" id="PF07495"/>
    </source>
</evidence>
<dbReference type="OrthoDB" id="9809670at2"/>
<dbReference type="Gene3D" id="2.130.10.10">
    <property type="entry name" value="YVTN repeat-like/Quinoprotein amine dehydrogenase"/>
    <property type="match status" value="2"/>
</dbReference>
<keyword evidence="1" id="KW-0472">Membrane</keyword>
<evidence type="ECO:0000259" key="3">
    <source>
        <dbReference type="Pfam" id="PF06580"/>
    </source>
</evidence>
<dbReference type="KEGG" id="pseg:D3H65_08430"/>
<feature type="signal peptide" evidence="2">
    <location>
        <begin position="1"/>
        <end position="25"/>
    </location>
</feature>
<dbReference type="InterPro" id="IPR050640">
    <property type="entry name" value="Bact_2-comp_sensor_kinase"/>
</dbReference>
<proteinExistence type="predicted"/>
<dbReference type="InterPro" id="IPR036890">
    <property type="entry name" value="HATPase_C_sf"/>
</dbReference>
<dbReference type="Gene3D" id="3.30.565.10">
    <property type="entry name" value="Histidine kinase-like ATPase, C-terminal domain"/>
    <property type="match status" value="1"/>
</dbReference>
<dbReference type="SUPFAM" id="SSF55874">
    <property type="entry name" value="ATPase domain of HSP90 chaperone/DNA topoisomerase II/histidine kinase"/>
    <property type="match status" value="1"/>
</dbReference>
<dbReference type="InterPro" id="IPR015943">
    <property type="entry name" value="WD40/YVTN_repeat-like_dom_sf"/>
</dbReference>
<feature type="chain" id="PRO_5017809539" evidence="2">
    <location>
        <begin position="26"/>
        <end position="972"/>
    </location>
</feature>
<dbReference type="InterPro" id="IPR011123">
    <property type="entry name" value="Y_Y_Y"/>
</dbReference>
<dbReference type="SUPFAM" id="SSF63829">
    <property type="entry name" value="Calcium-dependent phosphotriesterase"/>
    <property type="match status" value="1"/>
</dbReference>
<evidence type="ECO:0000313" key="6">
    <source>
        <dbReference type="Proteomes" id="UP000263900"/>
    </source>
</evidence>
<dbReference type="GO" id="GO:0016020">
    <property type="term" value="C:membrane"/>
    <property type="evidence" value="ECO:0007669"/>
    <property type="project" value="InterPro"/>
</dbReference>
<feature type="transmembrane region" description="Helical" evidence="1">
    <location>
        <begin position="716"/>
        <end position="734"/>
    </location>
</feature>
<evidence type="ECO:0000256" key="1">
    <source>
        <dbReference type="SAM" id="Phobius"/>
    </source>
</evidence>
<accession>A0A3B7MIH3</accession>
<keyword evidence="5" id="KW-0808">Transferase</keyword>
<sequence>MRYWPGRCLRIWLLLIFFSSFTVYAQEYSYARYDVKDGLAGSVVYHGVEDQEGFLWFATETGVSRFDGTHFRNFTKADGLPDNEIIKLFVDSKGRVWMMPFRNSICYYWKGKIYNQENDSLLKRIPVADNIRDIVEDRQGSLLFMDLMALYVVSPDQQVTITKKIDGAVFGFSNAGLVASGHFAAFAEMQNVGYYSLAFDAKLKLISKEKLAIPPMMSQCNFLSPDLTTYRNGDRLLFIHQSGQRAVALPPDFTNLSVIRDSLCAINTSNGTYYYDVINNKVFRHALKGMNVNNVFQDKEGNNWFLTAGTGIYRVGSFEFINYTFSKNNKDHLPVFSVNKIDSLVYVGSEKSSLFAIDPKTQSKRFHYEIKGSVDIKITSILRYSPKRIFLGTNQGVIDLRQPDRHRSSSINVKSMHIDGNELLISLQTGVLRATADLVFSDLVGYTRSTCSFVQNKTCYYGTLKGLYALDSTGKNTWLGEKEPLFRSRIACIEGAPDGTLWIGTHGDGLIGYKDGKVRWSIRQQDGLTSDICRNVFIAGNEVWLGTDRGLNRIQCNNKSYTITTFSAADGLMSDIINAIHVEGSQVYVGTPAGLTCFDAGKITLNSSCKMRVTGIQASGQVWAADTAGFSLPPTSNSIRFDYVGISYRSAGDITYRYRLLGLSDDWQTTRETFLNYLALPSGVYELQLMATNKFGVASDMIRIPFQVEKLLWEKTWFRIAALIFAWILIWIFVNARIKRVRRQNDEKLQISNRMTELEQMALKAQMNPHFIFNSLNSVQQYVIDKDLLGANKFITEFSRLIRLTLDISSRTKINIYEEISYLATYLELEKTKFEDKFSYTVTVAPDIDPFDWFIPPMILQPYVENSIRHGVRYRHDKGGHIRVSFKLDQYYLICMVEDNGVGREKAGQYKSDIPIEYQSKGMTLTAKRIEMLNKNSLIPVLIEIEDLEINNIPAGTRVTLRFPLDNASSSN</sequence>
<dbReference type="AlphaFoldDB" id="A0A3B7MIH3"/>
<dbReference type="SUPFAM" id="SSF50998">
    <property type="entry name" value="Quinoprotein alcohol dehydrogenase-like"/>
    <property type="match status" value="1"/>
</dbReference>
<dbReference type="Pfam" id="PF06580">
    <property type="entry name" value="His_kinase"/>
    <property type="match status" value="1"/>
</dbReference>
<dbReference type="Proteomes" id="UP000263900">
    <property type="component" value="Chromosome"/>
</dbReference>
<evidence type="ECO:0000256" key="2">
    <source>
        <dbReference type="SAM" id="SignalP"/>
    </source>
</evidence>
<keyword evidence="6" id="KW-1185">Reference proteome</keyword>
<protein>
    <submittedName>
        <fullName evidence="5">Histidine kinase</fullName>
    </submittedName>
</protein>